<evidence type="ECO:0000313" key="7">
    <source>
        <dbReference type="Proteomes" id="UP000564629"/>
    </source>
</evidence>
<reference evidence="5 7" key="2">
    <citation type="submission" date="2020-08" db="EMBL/GenBank/DDBJ databases">
        <title>Sequencing the genomes of 1000 actinobacteria strains.</title>
        <authorList>
            <person name="Klenk H.-P."/>
        </authorList>
    </citation>
    <scope>NUCLEOTIDE SEQUENCE [LARGE SCALE GENOMIC DNA]</scope>
    <source>
        <strain evidence="5 7">DSM 9581</strain>
    </source>
</reference>
<gene>
    <name evidence="4" type="ORF">CHO01_19810</name>
    <name evidence="5" type="ORF">HNR08_001381</name>
</gene>
<name>A0A511FC98_9CELL</name>
<evidence type="ECO:0000313" key="5">
    <source>
        <dbReference type="EMBL" id="MBB5472645.1"/>
    </source>
</evidence>
<dbReference type="PRINTS" id="PR00455">
    <property type="entry name" value="HTHTETR"/>
</dbReference>
<feature type="domain" description="HTH tetR-type" evidence="3">
    <location>
        <begin position="20"/>
        <end position="80"/>
    </location>
</feature>
<dbReference type="RefSeq" id="WP_146837329.1">
    <property type="nucleotide sequence ID" value="NZ_BJVQ01000024.1"/>
</dbReference>
<dbReference type="GO" id="GO:0003700">
    <property type="term" value="F:DNA-binding transcription factor activity"/>
    <property type="evidence" value="ECO:0007669"/>
    <property type="project" value="TreeGrafter"/>
</dbReference>
<dbReference type="OrthoDB" id="3196926at2"/>
<protein>
    <submittedName>
        <fullName evidence="5">AcrR family transcriptional regulator</fullName>
    </submittedName>
    <submittedName>
        <fullName evidence="4">TetR family transcriptional regulator</fullName>
    </submittedName>
</protein>
<proteinExistence type="predicted"/>
<dbReference type="PANTHER" id="PTHR30055">
    <property type="entry name" value="HTH-TYPE TRANSCRIPTIONAL REGULATOR RUTR"/>
    <property type="match status" value="1"/>
</dbReference>
<dbReference type="PANTHER" id="PTHR30055:SF200">
    <property type="entry name" value="HTH-TYPE TRANSCRIPTIONAL REPRESSOR BDCR"/>
    <property type="match status" value="1"/>
</dbReference>
<dbReference type="Proteomes" id="UP000564629">
    <property type="component" value="Unassembled WGS sequence"/>
</dbReference>
<dbReference type="Gene3D" id="1.10.357.10">
    <property type="entry name" value="Tetracycline Repressor, domain 2"/>
    <property type="match status" value="1"/>
</dbReference>
<evidence type="ECO:0000256" key="1">
    <source>
        <dbReference type="ARBA" id="ARBA00023125"/>
    </source>
</evidence>
<keyword evidence="6" id="KW-1185">Reference proteome</keyword>
<dbReference type="Pfam" id="PF00440">
    <property type="entry name" value="TetR_N"/>
    <property type="match status" value="1"/>
</dbReference>
<dbReference type="SUPFAM" id="SSF46689">
    <property type="entry name" value="Homeodomain-like"/>
    <property type="match status" value="1"/>
</dbReference>
<evidence type="ECO:0000313" key="4">
    <source>
        <dbReference type="EMBL" id="GEL46865.1"/>
    </source>
</evidence>
<dbReference type="InterPro" id="IPR036271">
    <property type="entry name" value="Tet_transcr_reg_TetR-rel_C_sf"/>
</dbReference>
<dbReference type="SUPFAM" id="SSF48498">
    <property type="entry name" value="Tetracyclin repressor-like, C-terminal domain"/>
    <property type="match status" value="1"/>
</dbReference>
<evidence type="ECO:0000259" key="3">
    <source>
        <dbReference type="PROSITE" id="PS50977"/>
    </source>
</evidence>
<sequence>MPTAPAAPAAPGAPAAPARGPVADRILTAAARRFAADGIRAVSADRVIAEAGVSKVTFYRHFPTKDALVVAYLTALADAERSALDAARAAHPTEPAAVLREYADVLGGAACAPGFRGCPFINAAAEYADPAHPVRAVVAEHRRWLVASAAALLADLGVPEPQHAAEELVMLRDGAMVAGYVGGTETGREVGDLLRRAGAAIVAAHGAP</sequence>
<dbReference type="InterPro" id="IPR001647">
    <property type="entry name" value="HTH_TetR"/>
</dbReference>
<dbReference type="Proteomes" id="UP000321723">
    <property type="component" value="Unassembled WGS sequence"/>
</dbReference>
<accession>A0A511FC98</accession>
<reference evidence="4 6" key="1">
    <citation type="submission" date="2019-07" db="EMBL/GenBank/DDBJ databases">
        <title>Whole genome shotgun sequence of Cellulomonas hominis NBRC 16055.</title>
        <authorList>
            <person name="Hosoyama A."/>
            <person name="Uohara A."/>
            <person name="Ohji S."/>
            <person name="Ichikawa N."/>
        </authorList>
    </citation>
    <scope>NUCLEOTIDE SEQUENCE [LARGE SCALE GENOMIC DNA]</scope>
    <source>
        <strain evidence="4 6">NBRC 16055</strain>
    </source>
</reference>
<organism evidence="4 6">
    <name type="scientific">Cellulomonas hominis</name>
    <dbReference type="NCBI Taxonomy" id="156981"/>
    <lineage>
        <taxon>Bacteria</taxon>
        <taxon>Bacillati</taxon>
        <taxon>Actinomycetota</taxon>
        <taxon>Actinomycetes</taxon>
        <taxon>Micrococcales</taxon>
        <taxon>Cellulomonadaceae</taxon>
        <taxon>Cellulomonas</taxon>
    </lineage>
</organism>
<keyword evidence="1 2" id="KW-0238">DNA-binding</keyword>
<dbReference type="InterPro" id="IPR009057">
    <property type="entry name" value="Homeodomain-like_sf"/>
</dbReference>
<comment type="caution">
    <text evidence="4">The sequence shown here is derived from an EMBL/GenBank/DDBJ whole genome shotgun (WGS) entry which is preliminary data.</text>
</comment>
<dbReference type="PROSITE" id="PS50977">
    <property type="entry name" value="HTH_TETR_2"/>
    <property type="match status" value="1"/>
</dbReference>
<dbReference type="EMBL" id="BJVQ01000024">
    <property type="protein sequence ID" value="GEL46865.1"/>
    <property type="molecule type" value="Genomic_DNA"/>
</dbReference>
<feature type="DNA-binding region" description="H-T-H motif" evidence="2">
    <location>
        <begin position="43"/>
        <end position="62"/>
    </location>
</feature>
<evidence type="ECO:0000313" key="6">
    <source>
        <dbReference type="Proteomes" id="UP000321723"/>
    </source>
</evidence>
<dbReference type="InterPro" id="IPR050109">
    <property type="entry name" value="HTH-type_TetR-like_transc_reg"/>
</dbReference>
<dbReference type="EMBL" id="JACHDN010000001">
    <property type="protein sequence ID" value="MBB5472645.1"/>
    <property type="molecule type" value="Genomic_DNA"/>
</dbReference>
<dbReference type="AlphaFoldDB" id="A0A511FC98"/>
<evidence type="ECO:0000256" key="2">
    <source>
        <dbReference type="PROSITE-ProRule" id="PRU00335"/>
    </source>
</evidence>
<dbReference type="GO" id="GO:0000976">
    <property type="term" value="F:transcription cis-regulatory region binding"/>
    <property type="evidence" value="ECO:0007669"/>
    <property type="project" value="TreeGrafter"/>
</dbReference>